<feature type="transmembrane region" description="Helical" evidence="3">
    <location>
        <begin position="12"/>
        <end position="31"/>
    </location>
</feature>
<dbReference type="OrthoDB" id="2387191at2759"/>
<keyword evidence="1" id="KW-0175">Coiled coil</keyword>
<gene>
    <name evidence="4" type="ORF">RhiirC2_830472</name>
</gene>
<reference evidence="4 5" key="2">
    <citation type="submission" date="2017-10" db="EMBL/GenBank/DDBJ databases">
        <title>Extensive intraspecific genome diversity in a model arbuscular mycorrhizal fungus.</title>
        <authorList>
            <person name="Chen E.C.H."/>
            <person name="Morin E."/>
            <person name="Baudet D."/>
            <person name="Noel J."/>
            <person name="Ndikumana S."/>
            <person name="Charron P."/>
            <person name="St-Onge C."/>
            <person name="Giorgi J."/>
            <person name="Grigoriev I.V."/>
            <person name="Roux C."/>
            <person name="Martin F.M."/>
            <person name="Corradi N."/>
        </authorList>
    </citation>
    <scope>NUCLEOTIDE SEQUENCE [LARGE SCALE GENOMIC DNA]</scope>
    <source>
        <strain evidence="4 5">C2</strain>
    </source>
</reference>
<feature type="transmembrane region" description="Helical" evidence="3">
    <location>
        <begin position="170"/>
        <end position="187"/>
    </location>
</feature>
<keyword evidence="3" id="KW-0472">Membrane</keyword>
<reference evidence="4 5" key="1">
    <citation type="submission" date="2016-04" db="EMBL/GenBank/DDBJ databases">
        <title>Genome analyses suggest a sexual origin of heterokaryosis in a supposedly ancient asexual fungus.</title>
        <authorList>
            <person name="Ropars J."/>
            <person name="Sedzielewska K."/>
            <person name="Noel J."/>
            <person name="Charron P."/>
            <person name="Farinelli L."/>
            <person name="Marton T."/>
            <person name="Kruger M."/>
            <person name="Pelin A."/>
            <person name="Brachmann A."/>
            <person name="Corradi N."/>
        </authorList>
    </citation>
    <scope>NUCLEOTIDE SEQUENCE [LARGE SCALE GENOMIC DNA]</scope>
    <source>
        <strain evidence="4 5">C2</strain>
    </source>
</reference>
<proteinExistence type="predicted"/>
<dbReference type="Proteomes" id="UP000233469">
    <property type="component" value="Unassembled WGS sequence"/>
</dbReference>
<keyword evidence="3" id="KW-0812">Transmembrane</keyword>
<evidence type="ECO:0000256" key="1">
    <source>
        <dbReference type="SAM" id="Coils"/>
    </source>
</evidence>
<keyword evidence="3" id="KW-1133">Transmembrane helix</keyword>
<protein>
    <submittedName>
        <fullName evidence="4">Uncharacterized protein</fullName>
    </submittedName>
</protein>
<feature type="transmembrane region" description="Helical" evidence="3">
    <location>
        <begin position="230"/>
        <end position="251"/>
    </location>
</feature>
<dbReference type="AlphaFoldDB" id="A0A2N1N8U8"/>
<dbReference type="VEuPathDB" id="FungiDB:FUN_016822"/>
<feature type="region of interest" description="Disordered" evidence="2">
    <location>
        <begin position="118"/>
        <end position="138"/>
    </location>
</feature>
<feature type="coiled-coil region" evidence="1">
    <location>
        <begin position="345"/>
        <end position="386"/>
    </location>
</feature>
<organism evidence="4 5">
    <name type="scientific">Rhizophagus irregularis</name>
    <dbReference type="NCBI Taxonomy" id="588596"/>
    <lineage>
        <taxon>Eukaryota</taxon>
        <taxon>Fungi</taxon>
        <taxon>Fungi incertae sedis</taxon>
        <taxon>Mucoromycota</taxon>
        <taxon>Glomeromycotina</taxon>
        <taxon>Glomeromycetes</taxon>
        <taxon>Glomerales</taxon>
        <taxon>Glomeraceae</taxon>
        <taxon>Rhizophagus</taxon>
    </lineage>
</organism>
<dbReference type="EMBL" id="LLXL01000637">
    <property type="protein sequence ID" value="PKK70284.1"/>
    <property type="molecule type" value="Genomic_DNA"/>
</dbReference>
<evidence type="ECO:0000256" key="3">
    <source>
        <dbReference type="SAM" id="Phobius"/>
    </source>
</evidence>
<accession>A0A2N1N8U8</accession>
<sequence>MSPSYNPAEDTINSILIGLLPVLIVGLFNGFKDGKRKKLSMINIFDDFFIFASIVIFPLITAIEWYQYYSNYYKREVIVNYAVTALFGIISYILFLWVQYKKEDKEKIKEENNENVEGKKIDERGNGETSINVDDENGNNKNKKINGGGSIKKLFTGFIKFINEIFEGEMLACYFILVLTILSYSGYDAFIHGDLGLNNNAKKVYSHMSNYCIKNFGINKCNSLRLANRIIYIFGIVVYTLHASCITILHIRKLRESILIRYVREFQRITNFPTIFKFFKHINIMLLIVYPAIVSGYLISTSPIITRIAFGICTLSFTRLVNHFNEKPDNINTLISIYLNGEVSIKDKKQQIETLTEEIKQLTKVINNQTNVINNLTNQLKENKQET</sequence>
<feature type="transmembrane region" description="Helical" evidence="3">
    <location>
        <begin position="278"/>
        <end position="298"/>
    </location>
</feature>
<dbReference type="VEuPathDB" id="FungiDB:RhiirA1_462841"/>
<feature type="transmembrane region" description="Helical" evidence="3">
    <location>
        <begin position="78"/>
        <end position="98"/>
    </location>
</feature>
<comment type="caution">
    <text evidence="4">The sequence shown here is derived from an EMBL/GenBank/DDBJ whole genome shotgun (WGS) entry which is preliminary data.</text>
</comment>
<name>A0A2N1N8U8_9GLOM</name>
<evidence type="ECO:0000256" key="2">
    <source>
        <dbReference type="SAM" id="MobiDB-lite"/>
    </source>
</evidence>
<feature type="transmembrane region" description="Helical" evidence="3">
    <location>
        <begin position="43"/>
        <end position="66"/>
    </location>
</feature>
<dbReference type="VEuPathDB" id="FungiDB:RhiirFUN_022138"/>
<evidence type="ECO:0000313" key="5">
    <source>
        <dbReference type="Proteomes" id="UP000233469"/>
    </source>
</evidence>
<evidence type="ECO:0000313" key="4">
    <source>
        <dbReference type="EMBL" id="PKK70284.1"/>
    </source>
</evidence>